<keyword evidence="2 7" id="KW-0812">Transmembrane</keyword>
<dbReference type="GO" id="GO:0005886">
    <property type="term" value="C:plasma membrane"/>
    <property type="evidence" value="ECO:0007669"/>
    <property type="project" value="UniProtKB-UniRule"/>
</dbReference>
<evidence type="ECO:0000256" key="5">
    <source>
        <dbReference type="ARBA" id="ARBA00023239"/>
    </source>
</evidence>
<evidence type="ECO:0000256" key="2">
    <source>
        <dbReference type="ARBA" id="ARBA00022692"/>
    </source>
</evidence>
<comment type="similarity">
    <text evidence="7">Belongs to the transglycosylase MltG family.</text>
</comment>
<dbReference type="NCBIfam" id="TIGR00247">
    <property type="entry name" value="endolytic transglycosylase MltG"/>
    <property type="match status" value="1"/>
</dbReference>
<dbReference type="HAMAP" id="MF_02065">
    <property type="entry name" value="MltG"/>
    <property type="match status" value="1"/>
</dbReference>
<gene>
    <name evidence="7" type="primary">mltG</name>
    <name evidence="8" type="ORF">ACPOL_3913</name>
</gene>
<dbReference type="GO" id="GO:0009252">
    <property type="term" value="P:peptidoglycan biosynthetic process"/>
    <property type="evidence" value="ECO:0007669"/>
    <property type="project" value="UniProtKB-UniRule"/>
</dbReference>
<reference evidence="8 9" key="1">
    <citation type="journal article" date="2018" name="Front. Microbiol.">
        <title>Hydrolytic Capabilities as a Key to Environmental Success: Chitinolytic and Cellulolytic Acidobacteria From Acidic Sub-arctic Soils and Boreal Peatlands.</title>
        <authorList>
            <person name="Belova S.E."/>
            <person name="Ravin N.V."/>
            <person name="Pankratov T.A."/>
            <person name="Rakitin A.L."/>
            <person name="Ivanova A.A."/>
            <person name="Beletsky A.V."/>
            <person name="Mardanov A.V."/>
            <person name="Sinninghe Damste J.S."/>
            <person name="Dedysh S.N."/>
        </authorList>
    </citation>
    <scope>NUCLEOTIDE SEQUENCE [LARGE SCALE GENOMIC DNA]</scope>
    <source>
        <strain evidence="8 9">SBC82</strain>
    </source>
</reference>
<evidence type="ECO:0000256" key="3">
    <source>
        <dbReference type="ARBA" id="ARBA00022989"/>
    </source>
</evidence>
<comment type="function">
    <text evidence="7">Functions as a peptidoglycan terminase that cleaves nascent peptidoglycan strands endolytically to terminate their elongation.</text>
</comment>
<dbReference type="EC" id="4.2.2.29" evidence="7"/>
<keyword evidence="3 7" id="KW-1133">Transmembrane helix</keyword>
<evidence type="ECO:0000256" key="4">
    <source>
        <dbReference type="ARBA" id="ARBA00023136"/>
    </source>
</evidence>
<dbReference type="OrthoDB" id="9814591at2"/>
<evidence type="ECO:0000256" key="6">
    <source>
        <dbReference type="ARBA" id="ARBA00023316"/>
    </source>
</evidence>
<organism evidence="8 9">
    <name type="scientific">Acidisarcina polymorpha</name>
    <dbReference type="NCBI Taxonomy" id="2211140"/>
    <lineage>
        <taxon>Bacteria</taxon>
        <taxon>Pseudomonadati</taxon>
        <taxon>Acidobacteriota</taxon>
        <taxon>Terriglobia</taxon>
        <taxon>Terriglobales</taxon>
        <taxon>Acidobacteriaceae</taxon>
        <taxon>Acidisarcina</taxon>
    </lineage>
</organism>
<sequence>MRRIFLLLVLLGMLATAFLLFSPYGPHRETFVEIAPGTSSRQIARALEQQGIVRSRYGFDVWRLWMEVAHGGTLKAGEYRFDHPARISEVYDRIRRGDVYTIALTIPEGSNLFDIAARVEAAQLGFKEAFEQAARKNIALVADLDPHATSLEGYLFPDTYHFGRQTTAAVMVAAMVKRFRSAAASLGLEGNVHRVVTLASLVERETPIAEERPLVASVFINRLDKNMPLMTDPSVIYAALLEGRYRGTIYQSDLNADSPYNTYRRAGLPPGPICNPGVTSLMAAINPAKTNYLYFVAASADPSGHSRFAATLEEHQRNVEAYRRAQHEAGSR</sequence>
<dbReference type="KEGG" id="abas:ACPOL_3913"/>
<dbReference type="EMBL" id="CP030840">
    <property type="protein sequence ID" value="AXC13192.1"/>
    <property type="molecule type" value="Genomic_DNA"/>
</dbReference>
<protein>
    <recommendedName>
        <fullName evidence="7">Endolytic murein transglycosylase</fullName>
        <ecNumber evidence="7">4.2.2.29</ecNumber>
    </recommendedName>
    <alternativeName>
        <fullName evidence="7">Peptidoglycan lytic transglycosylase</fullName>
    </alternativeName>
    <alternativeName>
        <fullName evidence="7">Peptidoglycan polymerization terminase</fullName>
    </alternativeName>
</protein>
<evidence type="ECO:0000313" key="8">
    <source>
        <dbReference type="EMBL" id="AXC13192.1"/>
    </source>
</evidence>
<dbReference type="PANTHER" id="PTHR30518:SF2">
    <property type="entry name" value="ENDOLYTIC MUREIN TRANSGLYCOSYLASE"/>
    <property type="match status" value="1"/>
</dbReference>
<dbReference type="GO" id="GO:0071555">
    <property type="term" value="P:cell wall organization"/>
    <property type="evidence" value="ECO:0007669"/>
    <property type="project" value="UniProtKB-KW"/>
</dbReference>
<keyword evidence="9" id="KW-1185">Reference proteome</keyword>
<keyword evidence="4 7" id="KW-0472">Membrane</keyword>
<dbReference type="PANTHER" id="PTHR30518">
    <property type="entry name" value="ENDOLYTIC MUREIN TRANSGLYCOSYLASE"/>
    <property type="match status" value="1"/>
</dbReference>
<dbReference type="Gene3D" id="3.30.160.60">
    <property type="entry name" value="Classic Zinc Finger"/>
    <property type="match status" value="1"/>
</dbReference>
<evidence type="ECO:0000313" key="9">
    <source>
        <dbReference type="Proteomes" id="UP000253606"/>
    </source>
</evidence>
<dbReference type="Gene3D" id="3.30.1490.480">
    <property type="entry name" value="Endolytic murein transglycosylase"/>
    <property type="match status" value="1"/>
</dbReference>
<keyword evidence="5 7" id="KW-0456">Lyase</keyword>
<dbReference type="GO" id="GO:0008932">
    <property type="term" value="F:lytic endotransglycosylase activity"/>
    <property type="evidence" value="ECO:0007669"/>
    <property type="project" value="UniProtKB-UniRule"/>
</dbReference>
<evidence type="ECO:0000256" key="7">
    <source>
        <dbReference type="HAMAP-Rule" id="MF_02065"/>
    </source>
</evidence>
<dbReference type="Pfam" id="PF02618">
    <property type="entry name" value="YceG"/>
    <property type="match status" value="1"/>
</dbReference>
<dbReference type="InterPro" id="IPR003770">
    <property type="entry name" value="MLTG-like"/>
</dbReference>
<keyword evidence="1 7" id="KW-1003">Cell membrane</keyword>
<accession>A0A2Z5G281</accession>
<evidence type="ECO:0000256" key="1">
    <source>
        <dbReference type="ARBA" id="ARBA00022475"/>
    </source>
</evidence>
<feature type="site" description="Important for catalytic activity" evidence="7">
    <location>
        <position position="205"/>
    </location>
</feature>
<dbReference type="CDD" id="cd08010">
    <property type="entry name" value="MltG_like"/>
    <property type="match status" value="1"/>
</dbReference>
<name>A0A2Z5G281_9BACT</name>
<dbReference type="AlphaFoldDB" id="A0A2Z5G281"/>
<proteinExistence type="inferred from homology"/>
<dbReference type="Proteomes" id="UP000253606">
    <property type="component" value="Chromosome"/>
</dbReference>
<comment type="catalytic activity">
    <reaction evidence="7">
        <text>a peptidoglycan chain = a peptidoglycan chain with N-acetyl-1,6-anhydromuramyl-[peptide] at the reducing end + a peptidoglycan chain with N-acetylglucosamine at the non-reducing end.</text>
        <dbReference type="EC" id="4.2.2.29"/>
    </reaction>
</comment>
<keyword evidence="6 7" id="KW-0961">Cell wall biogenesis/degradation</keyword>
<dbReference type="RefSeq" id="WP_114208250.1">
    <property type="nucleotide sequence ID" value="NZ_CP030840.1"/>
</dbReference>